<dbReference type="PROSITE" id="PS51257">
    <property type="entry name" value="PROKAR_LIPOPROTEIN"/>
    <property type="match status" value="1"/>
</dbReference>
<dbReference type="EMBL" id="LAVV01010470">
    <property type="protein sequence ID" value="KNZ48989.1"/>
    <property type="molecule type" value="Genomic_DNA"/>
</dbReference>
<reference evidence="1 2" key="1">
    <citation type="submission" date="2015-08" db="EMBL/GenBank/DDBJ databases">
        <title>Next Generation Sequencing and Analysis of the Genome of Puccinia sorghi L Schw, the Causal Agent of Maize Common Rust.</title>
        <authorList>
            <person name="Rochi L."/>
            <person name="Burguener G."/>
            <person name="Darino M."/>
            <person name="Turjanski A."/>
            <person name="Kreff E."/>
            <person name="Dieguez M.J."/>
            <person name="Sacco F."/>
        </authorList>
    </citation>
    <scope>NUCLEOTIDE SEQUENCE [LARGE SCALE GENOMIC DNA]</scope>
    <source>
        <strain evidence="1 2">RO10H11247</strain>
    </source>
</reference>
<protein>
    <submittedName>
        <fullName evidence="1">Uncharacterized protein</fullName>
    </submittedName>
</protein>
<name>A0A0L6UKD6_9BASI</name>
<dbReference type="Proteomes" id="UP000037035">
    <property type="component" value="Unassembled WGS sequence"/>
</dbReference>
<dbReference type="VEuPathDB" id="FungiDB:VP01_5275g1"/>
<evidence type="ECO:0000313" key="1">
    <source>
        <dbReference type="EMBL" id="KNZ48989.1"/>
    </source>
</evidence>
<comment type="caution">
    <text evidence="1">The sequence shown here is derived from an EMBL/GenBank/DDBJ whole genome shotgun (WGS) entry which is preliminary data.</text>
</comment>
<proteinExistence type="predicted"/>
<dbReference type="AlphaFoldDB" id="A0A0L6UKD6"/>
<evidence type="ECO:0000313" key="2">
    <source>
        <dbReference type="Proteomes" id="UP000037035"/>
    </source>
</evidence>
<gene>
    <name evidence="1" type="ORF">VP01_5275g1</name>
</gene>
<sequence>MSVTTNRHTDTHGDYWEQAGAFLGIGLACCLMGCDWNYQCRLQLSGVQMGAASIGGGSCPSCIAIKDAVVAFSEFHCTLYLPLRLGLHICGVNFCGLKSTGKIHQSHFHNQYSRLIFDTLVTTVSNLLPKFPGQKLALLQLINTAVGFVCLLISLHIETVSGLQSMKSNHQKIKIKIKIKTVLFIKLHTSKCFLHSVQAHSFLGLNYIKINKDWNYISYYISPHFWARSIVATAPVMLLNYMMNYSDGSGVSIIPRQEIPGMFNFTTLDTYGIPDCLISASQEKEAPGYLRTNIHFQQLLGRTSLLYPSSVSASLYLFNILAISTPSLHPSYQHISQANIKKLLNHYTSRLDQTIQKSLNYLITKFKILIVQFFEKTRSSEKSQSGMIKFIRNSFLERSIVHKLSFFQ</sequence>
<organism evidence="1 2">
    <name type="scientific">Puccinia sorghi</name>
    <dbReference type="NCBI Taxonomy" id="27349"/>
    <lineage>
        <taxon>Eukaryota</taxon>
        <taxon>Fungi</taxon>
        <taxon>Dikarya</taxon>
        <taxon>Basidiomycota</taxon>
        <taxon>Pucciniomycotina</taxon>
        <taxon>Pucciniomycetes</taxon>
        <taxon>Pucciniales</taxon>
        <taxon>Pucciniaceae</taxon>
        <taxon>Puccinia</taxon>
    </lineage>
</organism>
<accession>A0A0L6UKD6</accession>
<keyword evidence="2" id="KW-1185">Reference proteome</keyword>